<proteinExistence type="predicted"/>
<keyword evidence="2" id="KW-1185">Reference proteome</keyword>
<evidence type="ECO:0000313" key="1">
    <source>
        <dbReference type="EMBL" id="KAB2376091.1"/>
    </source>
</evidence>
<gene>
    <name evidence="1" type="ORF">F9B16_25435</name>
</gene>
<dbReference type="Proteomes" id="UP000483004">
    <property type="component" value="Unassembled WGS sequence"/>
</dbReference>
<accession>A0A6L3VR25</accession>
<dbReference type="RefSeq" id="WP_151542640.1">
    <property type="nucleotide sequence ID" value="NZ_WBMR01000081.1"/>
</dbReference>
<dbReference type="AlphaFoldDB" id="A0A6L3VR25"/>
<comment type="caution">
    <text evidence="1">The sequence shown here is derived from an EMBL/GenBank/DDBJ whole genome shotgun (WGS) entry which is preliminary data.</text>
</comment>
<sequence>MIEDPTRTVPRDAGGVHASVMDCIQVNLGVLADRFHGTDTHLRLGAPLRFDVRPLDPSPGALPTVEPELDERVASAARLLGLATSERDAADLTGGPLYAVADAYALPWGPYFERQHMEHSFLVLDEEDPDRATVVDAYHNDTEWGPARPGWHSYPRDELDAHLAGAGLRLFDVEPCTPGDPPAPEANRDHLTAAETDAARDRYVAAYREHPDPKASVERLTLETWLLARDRALHAAWQRADPRAKAADRARDHARAWAGFAEQVYVGLRRVRRDRPAPDLYGPLADLLAEDAELAERSAA</sequence>
<reference evidence="1 2" key="1">
    <citation type="submission" date="2019-09" db="EMBL/GenBank/DDBJ databases">
        <title>Actinomadura physcomitrii sp. nov., a novel actinomycete isolated from moss [Physcomitrium sphaericum (Ludw) Fuernr].</title>
        <authorList>
            <person name="Liu C."/>
            <person name="Zhuang X."/>
        </authorList>
    </citation>
    <scope>NUCLEOTIDE SEQUENCE [LARGE SCALE GENOMIC DNA]</scope>
    <source>
        <strain evidence="1 2">CYP1-1B</strain>
    </source>
</reference>
<name>A0A6L3VR25_9ACTN</name>
<protein>
    <submittedName>
        <fullName evidence="1">Acyl carrier protein</fullName>
    </submittedName>
</protein>
<dbReference type="OrthoDB" id="4128649at2"/>
<organism evidence="1 2">
    <name type="scientific">Actinomadura montaniterrae</name>
    <dbReference type="NCBI Taxonomy" id="1803903"/>
    <lineage>
        <taxon>Bacteria</taxon>
        <taxon>Bacillati</taxon>
        <taxon>Actinomycetota</taxon>
        <taxon>Actinomycetes</taxon>
        <taxon>Streptosporangiales</taxon>
        <taxon>Thermomonosporaceae</taxon>
        <taxon>Actinomadura</taxon>
    </lineage>
</organism>
<dbReference type="EMBL" id="WBMR01000081">
    <property type="protein sequence ID" value="KAB2376091.1"/>
    <property type="molecule type" value="Genomic_DNA"/>
</dbReference>
<evidence type="ECO:0000313" key="2">
    <source>
        <dbReference type="Proteomes" id="UP000483004"/>
    </source>
</evidence>